<protein>
    <submittedName>
        <fullName evidence="1">Uncharacterized protein</fullName>
    </submittedName>
</protein>
<accession>A0ACB5RAX1</accession>
<sequence>MKRINILDENTANKIAAGEVVERPSSVVKELVENSIDAEAKDITIEVEEGGISLIKIIDDGIGIYEDDLEKAFMAHATSKIKSAEDIFAINTLGFRGEALPSIASIAKVYLKSKFIDSDSGNEIKIEAGEVVEKSKTSCAKGTVIEVRDIFFNVPARKKFLKSTSRETSLISDIVTRIAISHPEISFKLFSNGKKLLHTYGTGKLEDALRSIYGKNTCDELLYFEEHHDIYSIYGYIGREAISRGSRNNETIFVNKRYVKDRKLAIAVENAFRAFSTVNKYPFFVLFVDTYPELIDVNIHPTKAEVKFKDDRTAFKLIFDTVHGALKEDVMGEFTLPEEKTKDEEQVEELNFLVQEETLDKDALRNEFNQRMSQLNSEKPAYAQDNNEHIMVNEGRGKDYTPAKPISEDNYIIPPKPIDDHYASEVSANIQNSNATNAMGKDSNLAQTNLQSEGSKDNSFEVKDSPYRTEANKQTLQNTNEETLQKTEVDAQYTENKQTDTINTTGECAQNTGLDNAKEELLKQNPIKPQAKLPDFKVIGQYNKTYILAEWDNNLFLIDQHAAHEKVMFEKYYNNILNGEIIVQTLLIPEVIELTLDDFAIYEENKEVFTNAGFTVEEFGDNTVTIKEVPYFLGRLSSKRLLLDIIDNLRQLGSGKTVEVKYNRIATMACKSAVKANDELNKSEMEALLEKLKYLDDPFHCPHGRPTIIKFTLTDIERRFKRIV</sequence>
<evidence type="ECO:0000313" key="1">
    <source>
        <dbReference type="EMBL" id="GKX66338.1"/>
    </source>
</evidence>
<evidence type="ECO:0000313" key="2">
    <source>
        <dbReference type="Proteomes" id="UP001058074"/>
    </source>
</evidence>
<keyword evidence="2" id="KW-1185">Reference proteome</keyword>
<dbReference type="EMBL" id="BROD01000001">
    <property type="protein sequence ID" value="GKX66338.1"/>
    <property type="molecule type" value="Genomic_DNA"/>
</dbReference>
<comment type="caution">
    <text evidence="1">The sequence shown here is derived from an EMBL/GenBank/DDBJ whole genome shotgun (WGS) entry which is preliminary data.</text>
</comment>
<organism evidence="1 2">
    <name type="scientific">Inconstantimicrobium mannanitabidum</name>
    <dbReference type="NCBI Taxonomy" id="1604901"/>
    <lineage>
        <taxon>Bacteria</taxon>
        <taxon>Bacillati</taxon>
        <taxon>Bacillota</taxon>
        <taxon>Clostridia</taxon>
        <taxon>Eubacteriales</taxon>
        <taxon>Clostridiaceae</taxon>
        <taxon>Inconstantimicrobium</taxon>
    </lineage>
</organism>
<reference evidence="1" key="1">
    <citation type="journal article" date="2025" name="Int. J. Syst. Evol. Microbiol.">
        <title>Inconstantimicrobium mannanitabidum sp. nov., a novel member of the family Clostridiaceae isolated from anoxic soil under the treatment of reductive soil disinfestation.</title>
        <authorList>
            <person name="Ueki A."/>
            <person name="Tonouchi A."/>
            <person name="Honma S."/>
            <person name="Kaku N."/>
            <person name="Ueki K."/>
        </authorList>
    </citation>
    <scope>NUCLEOTIDE SEQUENCE</scope>
    <source>
        <strain evidence="1">TW13</strain>
    </source>
</reference>
<gene>
    <name evidence="1" type="ORF">rsdtw13_15960</name>
</gene>
<proteinExistence type="predicted"/>
<dbReference type="Proteomes" id="UP001058074">
    <property type="component" value="Unassembled WGS sequence"/>
</dbReference>
<name>A0ACB5RAX1_9CLOT</name>